<evidence type="ECO:0000313" key="2">
    <source>
        <dbReference type="EMBL" id="SVE30151.1"/>
    </source>
</evidence>
<dbReference type="AlphaFoldDB" id="A0A383CDA3"/>
<reference evidence="2" key="1">
    <citation type="submission" date="2018-05" db="EMBL/GenBank/DDBJ databases">
        <authorList>
            <person name="Lanie J.A."/>
            <person name="Ng W.-L."/>
            <person name="Kazmierczak K.M."/>
            <person name="Andrzejewski T.M."/>
            <person name="Davidsen T.M."/>
            <person name="Wayne K.J."/>
            <person name="Tettelin H."/>
            <person name="Glass J.I."/>
            <person name="Rusch D."/>
            <person name="Podicherti R."/>
            <person name="Tsui H.-C.T."/>
            <person name="Winkler M.E."/>
        </authorList>
    </citation>
    <scope>NUCLEOTIDE SEQUENCE</scope>
</reference>
<evidence type="ECO:0000256" key="1">
    <source>
        <dbReference type="SAM" id="MobiDB-lite"/>
    </source>
</evidence>
<feature type="region of interest" description="Disordered" evidence="1">
    <location>
        <begin position="69"/>
        <end position="114"/>
    </location>
</feature>
<protein>
    <submittedName>
        <fullName evidence="2">Uncharacterized protein</fullName>
    </submittedName>
</protein>
<sequence length="114" mass="12810">MLEGLLIGGVALIILNLIVRDQTEFRLSRLRSDLLALNSEEKRRDEVELMVAQIGEALMRADRRRTSLEKAAANWQTSSNRSQASPVPTPVWMRPKQPARHAGLSEFDRGQVSS</sequence>
<organism evidence="2">
    <name type="scientific">marine metagenome</name>
    <dbReference type="NCBI Taxonomy" id="408172"/>
    <lineage>
        <taxon>unclassified sequences</taxon>
        <taxon>metagenomes</taxon>
        <taxon>ecological metagenomes</taxon>
    </lineage>
</organism>
<feature type="compositionally biased region" description="Polar residues" evidence="1">
    <location>
        <begin position="74"/>
        <end position="86"/>
    </location>
</feature>
<gene>
    <name evidence="2" type="ORF">METZ01_LOCUS483005</name>
</gene>
<accession>A0A383CDA3</accession>
<proteinExistence type="predicted"/>
<name>A0A383CDA3_9ZZZZ</name>
<dbReference type="EMBL" id="UINC01207867">
    <property type="protein sequence ID" value="SVE30151.1"/>
    <property type="molecule type" value="Genomic_DNA"/>
</dbReference>